<dbReference type="NCBIfam" id="TIGR04049">
    <property type="entry name" value="AIR_rel_sll0787"/>
    <property type="match status" value="1"/>
</dbReference>
<dbReference type="PANTHER" id="PTHR30270:SF0">
    <property type="entry name" value="THIAMINE-MONOPHOSPHATE KINASE"/>
    <property type="match status" value="1"/>
</dbReference>
<dbReference type="AlphaFoldDB" id="A0A423PIM5"/>
<dbReference type="Proteomes" id="UP000283993">
    <property type="component" value="Unassembled WGS sequence"/>
</dbReference>
<dbReference type="Pfam" id="PF02769">
    <property type="entry name" value="AIRS_C"/>
    <property type="match status" value="1"/>
</dbReference>
<dbReference type="Pfam" id="PF00586">
    <property type="entry name" value="AIRS"/>
    <property type="match status" value="1"/>
</dbReference>
<evidence type="ECO:0000256" key="1">
    <source>
        <dbReference type="ARBA" id="ARBA00022977"/>
    </source>
</evidence>
<evidence type="ECO:0000313" key="5">
    <source>
        <dbReference type="Proteomes" id="UP000283993"/>
    </source>
</evidence>
<feature type="domain" description="PurM-like C-terminal" evidence="3">
    <location>
        <begin position="216"/>
        <end position="319"/>
    </location>
</feature>
<keyword evidence="5" id="KW-1185">Reference proteome</keyword>
<protein>
    <recommendedName>
        <fullName evidence="6">AIR synthase</fullName>
    </recommendedName>
</protein>
<evidence type="ECO:0000259" key="3">
    <source>
        <dbReference type="Pfam" id="PF02769"/>
    </source>
</evidence>
<comment type="caution">
    <text evidence="4">The sequence shown here is derived from an EMBL/GenBank/DDBJ whole genome shotgun (WGS) entry which is preliminary data.</text>
</comment>
<organism evidence="4 5">
    <name type="scientific">Salinisphaera orenii MK-B5</name>
    <dbReference type="NCBI Taxonomy" id="856730"/>
    <lineage>
        <taxon>Bacteria</taxon>
        <taxon>Pseudomonadati</taxon>
        <taxon>Pseudomonadota</taxon>
        <taxon>Gammaproteobacteria</taxon>
        <taxon>Salinisphaerales</taxon>
        <taxon>Salinisphaeraceae</taxon>
        <taxon>Salinisphaera</taxon>
    </lineage>
</organism>
<dbReference type="Gene3D" id="3.30.1330.10">
    <property type="entry name" value="PurM-like, N-terminal domain"/>
    <property type="match status" value="1"/>
</dbReference>
<dbReference type="GO" id="GO:0009030">
    <property type="term" value="F:thiamine-phosphate kinase activity"/>
    <property type="evidence" value="ECO:0007669"/>
    <property type="project" value="InterPro"/>
</dbReference>
<dbReference type="SUPFAM" id="SSF56042">
    <property type="entry name" value="PurM C-terminal domain-like"/>
    <property type="match status" value="1"/>
</dbReference>
<dbReference type="InterPro" id="IPR016188">
    <property type="entry name" value="PurM-like_N"/>
</dbReference>
<dbReference type="EMBL" id="AYKH01000034">
    <property type="protein sequence ID" value="ROO25336.1"/>
    <property type="molecule type" value="Genomic_DNA"/>
</dbReference>
<evidence type="ECO:0008006" key="6">
    <source>
        <dbReference type="Google" id="ProtNLM"/>
    </source>
</evidence>
<dbReference type="Gene3D" id="3.90.650.10">
    <property type="entry name" value="PurM-like C-terminal domain"/>
    <property type="match status" value="1"/>
</dbReference>
<proteinExistence type="predicted"/>
<dbReference type="InterPro" id="IPR010918">
    <property type="entry name" value="PurM-like_C_dom"/>
</dbReference>
<dbReference type="CDD" id="cd02192">
    <property type="entry name" value="PurM-like3"/>
    <property type="match status" value="1"/>
</dbReference>
<reference evidence="4 5" key="1">
    <citation type="submission" date="2013-10" db="EMBL/GenBank/DDBJ databases">
        <title>Salinisphaera orenii MK-B5 Genome Sequencing.</title>
        <authorList>
            <person name="Lai Q."/>
            <person name="Li C."/>
            <person name="Shao Z."/>
        </authorList>
    </citation>
    <scope>NUCLEOTIDE SEQUENCE [LARGE SCALE GENOMIC DNA]</scope>
    <source>
        <strain evidence="4 5">MK-B5</strain>
    </source>
</reference>
<name>A0A423PIM5_9GAMM</name>
<dbReference type="PIRSF" id="PIRSF036540">
    <property type="entry name" value="UCP036540_AIR"/>
    <property type="match status" value="1"/>
</dbReference>
<dbReference type="InterPro" id="IPR036921">
    <property type="entry name" value="PurM-like_N_sf"/>
</dbReference>
<dbReference type="InterPro" id="IPR024030">
    <property type="entry name" value="AIR_synthase-rel_sll0787"/>
</dbReference>
<keyword evidence="1" id="KW-0784">Thiamine biosynthesis</keyword>
<dbReference type="SUPFAM" id="SSF55326">
    <property type="entry name" value="PurM N-terminal domain-like"/>
    <property type="match status" value="1"/>
</dbReference>
<gene>
    <name evidence="4" type="ORF">SAOR_12330</name>
</gene>
<dbReference type="InterPro" id="IPR006283">
    <property type="entry name" value="ThiL-like"/>
</dbReference>
<accession>A0A423PIM5</accession>
<evidence type="ECO:0000313" key="4">
    <source>
        <dbReference type="EMBL" id="ROO25336.1"/>
    </source>
</evidence>
<dbReference type="InterPro" id="IPR011413">
    <property type="entry name" value="UCP036540_AIR"/>
</dbReference>
<dbReference type="InterPro" id="IPR036676">
    <property type="entry name" value="PurM-like_C_sf"/>
</dbReference>
<dbReference type="PANTHER" id="PTHR30270">
    <property type="entry name" value="THIAMINE-MONOPHOSPHATE KINASE"/>
    <property type="match status" value="1"/>
</dbReference>
<sequence>MRRGRAAAARGMSAATQRLDIVAARARAAGGIAGKTDIAAVMNTLLPDHAQDAAPIRIGDDCAAIPQHGPDGDGYLLFAIEGFVNAFVQRMPWFAGYCGVMVNISDIAAMGGRPTAVVDAVWSRDTERARPIVEGLAAAARAYDVPVVGGHSNAHSGHEQLSVAIVGRAKRLLTSFDARPGDVLVAAIDLRGRYREPFSHWDASSATPGARLRGDLELLPALAEAGLCHAAKDISMAGVVGTAMMLAECSRVGAVIDIDAVPCPPAIAPERWLCDTFPSFGFVLAVAPAHVDAVVARFQARDIGCAAIGHCDASQRLYLREGAAERELWNFETHPFMACTPSRAGVATDAGTCCHA</sequence>
<feature type="domain" description="PurM-like N-terminal" evidence="2">
    <location>
        <begin position="59"/>
        <end position="168"/>
    </location>
</feature>
<dbReference type="GO" id="GO:0009228">
    <property type="term" value="P:thiamine biosynthetic process"/>
    <property type="evidence" value="ECO:0007669"/>
    <property type="project" value="UniProtKB-KW"/>
</dbReference>
<evidence type="ECO:0000259" key="2">
    <source>
        <dbReference type="Pfam" id="PF00586"/>
    </source>
</evidence>